<protein>
    <submittedName>
        <fullName evidence="2">Uncharacterized protein</fullName>
    </submittedName>
</protein>
<feature type="transmembrane region" description="Helical" evidence="1">
    <location>
        <begin position="78"/>
        <end position="95"/>
    </location>
</feature>
<gene>
    <name evidence="2" type="ORF">COT91_04330</name>
</gene>
<proteinExistence type="predicted"/>
<sequence length="473" mass="51332">MTSLIFTILVLAGLALVLTVGPIRQAVFSLVSIALFAVMGLFQRARLNVPAWLGTAGNFCVQVATGVYPRLLRIASRLIWILLGTLFFLAISLWAHNWSAAAVIFGLWAGLLAILYYAWSAIPFLKNRGPRKGLGMLVIAITIACALCLIPFSGKTVIGSFFDRFGSELHKTAKGIDPDSPVEMEKPERQLREKAIKGKIAKYEDLINALEPKAEQGELEISDLDELKQKRGEIIKLNQELKNLDSPPSTSNQRAGSNRATGGVSAAEFLTRSWSTYVVLAVIAGILLLIPKARWLAYILLAVALLGFAGQIWASHSKASDLAEEQAEIRALQKPPDVRVLDGGKSVVVTVPPQIEGGITLRDTTTKKTFNVAVGDNIRARATGKVDVGKGLHGPEGDISRFGRLVLFVDEAEVEGVDKQARTSTYYLGQPDLTIPIYLAGTVRLKIDIPEEGYCQTARCTGALVVTLEKQSN</sequence>
<name>A0A2H0VCR5_9BACT</name>
<evidence type="ECO:0000313" key="2">
    <source>
        <dbReference type="EMBL" id="PIR96861.1"/>
    </source>
</evidence>
<organism evidence="2 3">
    <name type="scientific">Candidatus Doudnabacteria bacterium CG10_big_fil_rev_8_21_14_0_10_41_10</name>
    <dbReference type="NCBI Taxonomy" id="1974551"/>
    <lineage>
        <taxon>Bacteria</taxon>
        <taxon>Candidatus Doudnaibacteriota</taxon>
    </lineage>
</organism>
<accession>A0A2H0VCR5</accession>
<comment type="caution">
    <text evidence="2">The sequence shown here is derived from an EMBL/GenBank/DDBJ whole genome shotgun (WGS) entry which is preliminary data.</text>
</comment>
<evidence type="ECO:0000313" key="3">
    <source>
        <dbReference type="Proteomes" id="UP000230557"/>
    </source>
</evidence>
<feature type="transmembrane region" description="Helical" evidence="1">
    <location>
        <begin position="25"/>
        <end position="42"/>
    </location>
</feature>
<keyword evidence="1" id="KW-0812">Transmembrane</keyword>
<reference evidence="3" key="1">
    <citation type="submission" date="2017-09" db="EMBL/GenBank/DDBJ databases">
        <title>Depth-based differentiation of microbial function through sediment-hosted aquifers and enrichment of novel symbionts in the deep terrestrial subsurface.</title>
        <authorList>
            <person name="Probst A.J."/>
            <person name="Ladd B."/>
            <person name="Jarett J.K."/>
            <person name="Geller-Mcgrath D.E."/>
            <person name="Sieber C.M.K."/>
            <person name="Emerson J.B."/>
            <person name="Anantharaman K."/>
            <person name="Thomas B.C."/>
            <person name="Malmstrom R."/>
            <person name="Stieglmeier M."/>
            <person name="Klingl A."/>
            <person name="Woyke T."/>
            <person name="Ryan C.M."/>
            <person name="Banfield J.F."/>
        </authorList>
    </citation>
    <scope>NUCLEOTIDE SEQUENCE [LARGE SCALE GENOMIC DNA]</scope>
</reference>
<keyword evidence="1" id="KW-1133">Transmembrane helix</keyword>
<dbReference type="Proteomes" id="UP000230557">
    <property type="component" value="Unassembled WGS sequence"/>
</dbReference>
<dbReference type="EMBL" id="PFAJ01000057">
    <property type="protein sequence ID" value="PIR96861.1"/>
    <property type="molecule type" value="Genomic_DNA"/>
</dbReference>
<feature type="transmembrane region" description="Helical" evidence="1">
    <location>
        <begin position="274"/>
        <end position="290"/>
    </location>
</feature>
<feature type="transmembrane region" description="Helical" evidence="1">
    <location>
        <begin position="101"/>
        <end position="122"/>
    </location>
</feature>
<dbReference type="AlphaFoldDB" id="A0A2H0VCR5"/>
<keyword evidence="1" id="KW-0472">Membrane</keyword>
<evidence type="ECO:0000256" key="1">
    <source>
        <dbReference type="SAM" id="Phobius"/>
    </source>
</evidence>
<feature type="transmembrane region" description="Helical" evidence="1">
    <location>
        <begin position="134"/>
        <end position="154"/>
    </location>
</feature>
<feature type="transmembrane region" description="Helical" evidence="1">
    <location>
        <begin position="295"/>
        <end position="314"/>
    </location>
</feature>